<comment type="caution">
    <text evidence="2">The sequence shown here is derived from an EMBL/GenBank/DDBJ whole genome shotgun (WGS) entry which is preliminary data.</text>
</comment>
<keyword evidence="3" id="KW-1185">Reference proteome</keyword>
<evidence type="ECO:0000313" key="2">
    <source>
        <dbReference type="EMBL" id="MDT0385960.1"/>
    </source>
</evidence>
<accession>A0ABU2P1I0</accession>
<keyword evidence="1" id="KW-1133">Transmembrane helix</keyword>
<dbReference type="RefSeq" id="WP_311678118.1">
    <property type="nucleotide sequence ID" value="NZ_JAVREU010000001.1"/>
</dbReference>
<dbReference type="Proteomes" id="UP001183586">
    <property type="component" value="Unassembled WGS sequence"/>
</dbReference>
<feature type="transmembrane region" description="Helical" evidence="1">
    <location>
        <begin position="85"/>
        <end position="102"/>
    </location>
</feature>
<dbReference type="EMBL" id="JAVREU010000001">
    <property type="protein sequence ID" value="MDT0385960.1"/>
    <property type="molecule type" value="Genomic_DNA"/>
</dbReference>
<keyword evidence="1" id="KW-0812">Transmembrane</keyword>
<organism evidence="2 3">
    <name type="scientific">Streptomyces dubilierae</name>
    <dbReference type="NCBI Taxonomy" id="3075533"/>
    <lineage>
        <taxon>Bacteria</taxon>
        <taxon>Bacillati</taxon>
        <taxon>Actinomycetota</taxon>
        <taxon>Actinomycetes</taxon>
        <taxon>Kitasatosporales</taxon>
        <taxon>Streptomycetaceae</taxon>
        <taxon>Streptomyces</taxon>
    </lineage>
</organism>
<evidence type="ECO:0008006" key="4">
    <source>
        <dbReference type="Google" id="ProtNLM"/>
    </source>
</evidence>
<proteinExistence type="predicted"/>
<reference evidence="3" key="1">
    <citation type="submission" date="2023-07" db="EMBL/GenBank/DDBJ databases">
        <title>30 novel species of actinomycetes from the DSMZ collection.</title>
        <authorList>
            <person name="Nouioui I."/>
        </authorList>
    </citation>
    <scope>NUCLEOTIDE SEQUENCE [LARGE SCALE GENOMIC DNA]</scope>
    <source>
        <strain evidence="3">DSM 41921</strain>
    </source>
</reference>
<keyword evidence="1" id="KW-0472">Membrane</keyword>
<feature type="transmembrane region" description="Helical" evidence="1">
    <location>
        <begin position="60"/>
        <end position="79"/>
    </location>
</feature>
<evidence type="ECO:0000256" key="1">
    <source>
        <dbReference type="SAM" id="Phobius"/>
    </source>
</evidence>
<gene>
    <name evidence="2" type="ORF">RM641_00760</name>
</gene>
<name>A0ABU2P1I0_9ACTN</name>
<evidence type="ECO:0000313" key="3">
    <source>
        <dbReference type="Proteomes" id="UP001183586"/>
    </source>
</evidence>
<sequence length="122" mass="12909">MIAALRAAEAEQDINPGPALQKLTEMLVTITERYVEGKVGELLDDAELHNVDPVPRYEPLRVASIFTVAVGFGAVAAYAGLPAQLQSLVAIGAAAFMVFVLYKRAARPMLDAIAPFLGGGAR</sequence>
<protein>
    <recommendedName>
        <fullName evidence="4">Integral membrane protein</fullName>
    </recommendedName>
</protein>